<protein>
    <submittedName>
        <fullName evidence="1">Uncharacterized protein</fullName>
    </submittedName>
</protein>
<dbReference type="Proteomes" id="UP000179106">
    <property type="component" value="Unassembled WGS sequence"/>
</dbReference>
<evidence type="ECO:0000313" key="1">
    <source>
        <dbReference type="EMBL" id="OGZ53573.1"/>
    </source>
</evidence>
<proteinExistence type="predicted"/>
<organism evidence="1 2">
    <name type="scientific">Candidatus Ryanbacteria bacterium RIFCSPLOWO2_01_FULL_48_26</name>
    <dbReference type="NCBI Taxonomy" id="1802126"/>
    <lineage>
        <taxon>Bacteria</taxon>
        <taxon>Candidatus Ryaniibacteriota</taxon>
    </lineage>
</organism>
<evidence type="ECO:0000313" key="2">
    <source>
        <dbReference type="Proteomes" id="UP000179106"/>
    </source>
</evidence>
<comment type="caution">
    <text evidence="1">The sequence shown here is derived from an EMBL/GenBank/DDBJ whole genome shotgun (WGS) entry which is preliminary data.</text>
</comment>
<dbReference type="STRING" id="1802126.A3B25_00525"/>
<dbReference type="EMBL" id="MHNW01000015">
    <property type="protein sequence ID" value="OGZ53573.1"/>
    <property type="molecule type" value="Genomic_DNA"/>
</dbReference>
<reference evidence="1 2" key="1">
    <citation type="journal article" date="2016" name="Nat. Commun.">
        <title>Thousands of microbial genomes shed light on interconnected biogeochemical processes in an aquifer system.</title>
        <authorList>
            <person name="Anantharaman K."/>
            <person name="Brown C.T."/>
            <person name="Hug L.A."/>
            <person name="Sharon I."/>
            <person name="Castelle C.J."/>
            <person name="Probst A.J."/>
            <person name="Thomas B.C."/>
            <person name="Singh A."/>
            <person name="Wilkins M.J."/>
            <person name="Karaoz U."/>
            <person name="Brodie E.L."/>
            <person name="Williams K.H."/>
            <person name="Hubbard S.S."/>
            <person name="Banfield J.F."/>
        </authorList>
    </citation>
    <scope>NUCLEOTIDE SEQUENCE [LARGE SCALE GENOMIC DNA]</scope>
</reference>
<dbReference type="AlphaFoldDB" id="A0A1G2GTP2"/>
<gene>
    <name evidence="1" type="ORF">A3B25_00525</name>
</gene>
<name>A0A1G2GTP2_9BACT</name>
<accession>A0A1G2GTP2</accession>
<sequence>MYTAQHFLILETGRLSDPHAKISSNRVARIFLFLGMCLVMLVLSSARVHASTNISSSTTEHWAWNDLIGWIDFYNTNSITVSSQKLTGYASSSAGDISLNCASTRIGNVCGTSNYSVRNDGSGNLSGWGWNDQYGWISFDCHNVTSSDCLTSNYQTWINSTNGVFNNYAWNDIVGWISFNCANHGCGFQYSVITSWIATTTFGYLDSTIFDTGVASGAQFNSVLWHGNQPLGTSVGLQLATSNSSSGPWLYAGSDGTSNTYYTAGADISTPLGYAMHNNFRYFRYRVTLTSNTSGTLSARVDDVVINWSP</sequence>